<dbReference type="Proteomes" id="UP001519460">
    <property type="component" value="Unassembled WGS sequence"/>
</dbReference>
<gene>
    <name evidence="1" type="ORF">BaRGS_00006660</name>
</gene>
<accession>A0ABD0LQZ1</accession>
<feature type="non-terminal residue" evidence="1">
    <location>
        <position position="53"/>
    </location>
</feature>
<dbReference type="EMBL" id="JACVVK020000028">
    <property type="protein sequence ID" value="KAK7501908.1"/>
    <property type="molecule type" value="Genomic_DNA"/>
</dbReference>
<sequence length="53" mass="5952">MSKRSRYPAAAMFTINSLPRDASALFPPSTTYYCCARHTCSPAVIYDNVFETK</sequence>
<name>A0ABD0LQZ1_9CAEN</name>
<reference evidence="1 2" key="1">
    <citation type="journal article" date="2023" name="Sci. Data">
        <title>Genome assembly of the Korean intertidal mud-creeper Batillaria attramentaria.</title>
        <authorList>
            <person name="Patra A.K."/>
            <person name="Ho P.T."/>
            <person name="Jun S."/>
            <person name="Lee S.J."/>
            <person name="Kim Y."/>
            <person name="Won Y.J."/>
        </authorList>
    </citation>
    <scope>NUCLEOTIDE SEQUENCE [LARGE SCALE GENOMIC DNA]</scope>
    <source>
        <strain evidence="1">Wonlab-2016</strain>
    </source>
</reference>
<protein>
    <submittedName>
        <fullName evidence="1">Uncharacterized protein</fullName>
    </submittedName>
</protein>
<proteinExistence type="predicted"/>
<evidence type="ECO:0000313" key="1">
    <source>
        <dbReference type="EMBL" id="KAK7501908.1"/>
    </source>
</evidence>
<dbReference type="AlphaFoldDB" id="A0ABD0LQZ1"/>
<organism evidence="1 2">
    <name type="scientific">Batillaria attramentaria</name>
    <dbReference type="NCBI Taxonomy" id="370345"/>
    <lineage>
        <taxon>Eukaryota</taxon>
        <taxon>Metazoa</taxon>
        <taxon>Spiralia</taxon>
        <taxon>Lophotrochozoa</taxon>
        <taxon>Mollusca</taxon>
        <taxon>Gastropoda</taxon>
        <taxon>Caenogastropoda</taxon>
        <taxon>Sorbeoconcha</taxon>
        <taxon>Cerithioidea</taxon>
        <taxon>Batillariidae</taxon>
        <taxon>Batillaria</taxon>
    </lineage>
</organism>
<keyword evidence="2" id="KW-1185">Reference proteome</keyword>
<comment type="caution">
    <text evidence="1">The sequence shown here is derived from an EMBL/GenBank/DDBJ whole genome shotgun (WGS) entry which is preliminary data.</text>
</comment>
<evidence type="ECO:0000313" key="2">
    <source>
        <dbReference type="Proteomes" id="UP001519460"/>
    </source>
</evidence>